<protein>
    <recommendedName>
        <fullName evidence="2">histidine kinase</fullName>
        <ecNumber evidence="2">2.7.13.3</ecNumber>
    </recommendedName>
</protein>
<feature type="transmembrane region" description="Helical" evidence="6">
    <location>
        <begin position="63"/>
        <end position="80"/>
    </location>
</feature>
<organism evidence="8">
    <name type="scientific">Chromera velia CCMP2878</name>
    <dbReference type="NCBI Taxonomy" id="1169474"/>
    <lineage>
        <taxon>Eukaryota</taxon>
        <taxon>Sar</taxon>
        <taxon>Alveolata</taxon>
        <taxon>Colpodellida</taxon>
        <taxon>Chromeraceae</taxon>
        <taxon>Chromera</taxon>
    </lineage>
</organism>
<evidence type="ECO:0000256" key="4">
    <source>
        <dbReference type="ARBA" id="ARBA00022777"/>
    </source>
</evidence>
<dbReference type="InterPro" id="IPR036890">
    <property type="entry name" value="HATPase_C_sf"/>
</dbReference>
<dbReference type="PROSITE" id="PS50110">
    <property type="entry name" value="RESPONSE_REGULATORY"/>
    <property type="match status" value="1"/>
</dbReference>
<evidence type="ECO:0000256" key="3">
    <source>
        <dbReference type="ARBA" id="ARBA00022679"/>
    </source>
</evidence>
<sequence length="668" mass="73669">MPFSASSPVSLSQEELETIRITAFREQLSKCALFLVPFSLQALLGSIVVRFGMKEPVFTTPQFVMILLAQVNLGLFAFVPKFKNMDLILFCLLLIQDTLISVTFLFGPPGAGDLMRCWSWFFYVIWVATLNVLELRTLHFNLLNTFHMILFIVVNHQSSMCPVEGAKVYKTNTVVAAVFGFSWAILSRLFRKLSFFKLCDVMKAKDVLYGSYKAFVSYIMHEVRNPPSGANLILEDTLPGLQRAQKYIKRLLQQIDVSPELREAFSNGVKMSADFTRLRQATANLASNAVKFTPTGGSVRLQLKVQEENDSPFRDAGWGGHRTRFDDLQAVRGGPSGGANLGSLCGKRPRIRVCLLPSDTAGGSHSVFGGGGGGEESDETPMPLELVRDVTELSSTLRFRTQANTLKEANVCLKKAVTDHLEPASQMTIEDSSRSAAEKICRLSSTFLPRVSEEAAHIAFPSGDILGFPSTSPLEASPPPPFFPAPLELTAKVSFSNEVSTDVQRQQPPTCLVVDDSEVCQIAAVRILRRLHHSAVGCSSGEEALEKFREHRDTLRWVFVDKYMGHGMTGPETIRRLRQILAEEKERRPEDTALLPVREDSEETALSPERTGRTKFNHVATSRESASVQFVGVSGDPNSSDEFLEAGAGAVLMKPIKAADLSNILGPE</sequence>
<dbReference type="GO" id="GO:0000155">
    <property type="term" value="F:phosphorelay sensor kinase activity"/>
    <property type="evidence" value="ECO:0007669"/>
    <property type="project" value="InterPro"/>
</dbReference>
<gene>
    <name evidence="8" type="ORF">Cvel_22768</name>
</gene>
<feature type="modified residue" description="4-aspartylphosphate" evidence="5">
    <location>
        <position position="561"/>
    </location>
</feature>
<evidence type="ECO:0000256" key="5">
    <source>
        <dbReference type="PROSITE-ProRule" id="PRU00169"/>
    </source>
</evidence>
<dbReference type="InterPro" id="IPR011006">
    <property type="entry name" value="CheY-like_superfamily"/>
</dbReference>
<keyword evidence="6" id="KW-0472">Membrane</keyword>
<dbReference type="Gene3D" id="3.30.565.10">
    <property type="entry name" value="Histidine kinase-like ATPase, C-terminal domain"/>
    <property type="match status" value="1"/>
</dbReference>
<name>A0A0G4GP88_9ALVE</name>
<keyword evidence="6" id="KW-1133">Transmembrane helix</keyword>
<dbReference type="AlphaFoldDB" id="A0A0G4GP88"/>
<dbReference type="PANTHER" id="PTHR43047">
    <property type="entry name" value="TWO-COMPONENT HISTIDINE PROTEIN KINASE"/>
    <property type="match status" value="1"/>
</dbReference>
<dbReference type="CDD" id="cd00082">
    <property type="entry name" value="HisKA"/>
    <property type="match status" value="1"/>
</dbReference>
<dbReference type="CDD" id="cd17546">
    <property type="entry name" value="REC_hyHK_CKI1_RcsC-like"/>
    <property type="match status" value="1"/>
</dbReference>
<feature type="transmembrane region" description="Helical" evidence="6">
    <location>
        <begin position="171"/>
        <end position="190"/>
    </location>
</feature>
<dbReference type="EC" id="2.7.13.3" evidence="2"/>
<feature type="transmembrane region" description="Helical" evidence="6">
    <location>
        <begin position="118"/>
        <end position="135"/>
    </location>
</feature>
<dbReference type="SUPFAM" id="SSF52172">
    <property type="entry name" value="CheY-like"/>
    <property type="match status" value="1"/>
</dbReference>
<feature type="transmembrane region" description="Helical" evidence="6">
    <location>
        <begin position="31"/>
        <end position="51"/>
    </location>
</feature>
<reference evidence="8" key="1">
    <citation type="submission" date="2014-11" db="EMBL/GenBank/DDBJ databases">
        <authorList>
            <person name="Otto D Thomas"/>
            <person name="Naeem Raeece"/>
        </authorList>
    </citation>
    <scope>NUCLEOTIDE SEQUENCE</scope>
</reference>
<evidence type="ECO:0000313" key="8">
    <source>
        <dbReference type="EMBL" id="CEM32099.1"/>
    </source>
</evidence>
<feature type="transmembrane region" description="Helical" evidence="6">
    <location>
        <begin position="87"/>
        <end position="106"/>
    </location>
</feature>
<evidence type="ECO:0000256" key="2">
    <source>
        <dbReference type="ARBA" id="ARBA00012438"/>
    </source>
</evidence>
<feature type="domain" description="Response regulatory" evidence="7">
    <location>
        <begin position="510"/>
        <end position="668"/>
    </location>
</feature>
<keyword evidence="6" id="KW-0812">Transmembrane</keyword>
<comment type="catalytic activity">
    <reaction evidence="1">
        <text>ATP + protein L-histidine = ADP + protein N-phospho-L-histidine.</text>
        <dbReference type="EC" id="2.7.13.3"/>
    </reaction>
</comment>
<dbReference type="SUPFAM" id="SSF55874">
    <property type="entry name" value="ATPase domain of HSP90 chaperone/DNA topoisomerase II/histidine kinase"/>
    <property type="match status" value="1"/>
</dbReference>
<dbReference type="InterPro" id="IPR001789">
    <property type="entry name" value="Sig_transdc_resp-reg_receiver"/>
</dbReference>
<dbReference type="Gene3D" id="3.40.50.2300">
    <property type="match status" value="1"/>
</dbReference>
<proteinExistence type="predicted"/>
<evidence type="ECO:0000259" key="7">
    <source>
        <dbReference type="PROSITE" id="PS50110"/>
    </source>
</evidence>
<dbReference type="InterPro" id="IPR003661">
    <property type="entry name" value="HisK_dim/P_dom"/>
</dbReference>
<accession>A0A0G4GP88</accession>
<evidence type="ECO:0000256" key="1">
    <source>
        <dbReference type="ARBA" id="ARBA00000085"/>
    </source>
</evidence>
<keyword evidence="4" id="KW-0418">Kinase</keyword>
<dbReference type="SMART" id="SM00448">
    <property type="entry name" value="REC"/>
    <property type="match status" value="1"/>
</dbReference>
<dbReference type="EMBL" id="CDMZ01001408">
    <property type="protein sequence ID" value="CEM32099.1"/>
    <property type="molecule type" value="Genomic_DNA"/>
</dbReference>
<evidence type="ECO:0000256" key="6">
    <source>
        <dbReference type="SAM" id="Phobius"/>
    </source>
</evidence>
<keyword evidence="5" id="KW-0597">Phosphoprotein</keyword>
<keyword evidence="3" id="KW-0808">Transferase</keyword>